<reference evidence="6" key="1">
    <citation type="journal article" date="2017" name="Nature">
        <title>The genome of Chenopodium quinoa.</title>
        <authorList>
            <person name="Jarvis D.E."/>
            <person name="Ho Y.S."/>
            <person name="Lightfoot D.J."/>
            <person name="Schmoeckel S.M."/>
            <person name="Li B."/>
            <person name="Borm T.J.A."/>
            <person name="Ohyanagi H."/>
            <person name="Mineta K."/>
            <person name="Michell C.T."/>
            <person name="Saber N."/>
            <person name="Kharbatia N.M."/>
            <person name="Rupper R.R."/>
            <person name="Sharp A.R."/>
            <person name="Dally N."/>
            <person name="Boughton B.A."/>
            <person name="Woo Y.H."/>
            <person name="Gao G."/>
            <person name="Schijlen E.G.W.M."/>
            <person name="Guo X."/>
            <person name="Momin A.A."/>
            <person name="Negrao S."/>
            <person name="Al-Babili S."/>
            <person name="Gehring C."/>
            <person name="Roessner U."/>
            <person name="Jung C."/>
            <person name="Murphy K."/>
            <person name="Arold S.T."/>
            <person name="Gojobori T."/>
            <person name="van der Linden C.G."/>
            <person name="van Loo E.N."/>
            <person name="Jellen E.N."/>
            <person name="Maughan P.J."/>
            <person name="Tester M."/>
        </authorList>
    </citation>
    <scope>NUCLEOTIDE SEQUENCE [LARGE SCALE GENOMIC DNA]</scope>
    <source>
        <strain evidence="6">cv. PI 614886</strain>
    </source>
</reference>
<feature type="transmembrane region" description="Helical" evidence="5">
    <location>
        <begin position="20"/>
        <end position="42"/>
    </location>
</feature>
<dbReference type="SUPFAM" id="SSF53448">
    <property type="entry name" value="Nucleotide-diphospho-sugar transferases"/>
    <property type="match status" value="1"/>
</dbReference>
<keyword evidence="5" id="KW-0812">Transmembrane</keyword>
<protein>
    <recommendedName>
        <fullName evidence="5">Hexosyltransferase</fullName>
        <ecNumber evidence="5">2.4.1.-</ecNumber>
    </recommendedName>
</protein>
<dbReference type="Gene3D" id="3.90.550.10">
    <property type="entry name" value="Spore Coat Polysaccharide Biosynthesis Protein SpsA, Chain A"/>
    <property type="match status" value="1"/>
</dbReference>
<keyword evidence="5" id="KW-0472">Membrane</keyword>
<reference evidence="6" key="2">
    <citation type="submission" date="2021-03" db="UniProtKB">
        <authorList>
            <consortium name="EnsemblPlants"/>
        </authorList>
    </citation>
    <scope>IDENTIFICATION</scope>
</reference>
<dbReference type="Gramene" id="AUR62043977-RA">
    <property type="protein sequence ID" value="AUR62043977-RA:cds"/>
    <property type="gene ID" value="AUR62043977"/>
</dbReference>
<comment type="subcellular location">
    <subcellularLocation>
        <location evidence="5">Golgi apparatus membrane</location>
        <topology evidence="5">Single-pass type II membrane protein</topology>
    </subcellularLocation>
</comment>
<dbReference type="Pfam" id="PF01501">
    <property type="entry name" value="Glyco_transf_8"/>
    <property type="match status" value="1"/>
</dbReference>
<sequence length="114" mass="13199">MRDLPKYQDEEPKPEFEDPTLYHYAIYSEIVIAVSVVMYSVVKNAKEPWKHVFHVVIDRKIVAAMKMYPDLHHIVLLDGDVEVQKDLTDLWNIDLDGKVNGAVESYFGSFHGYS</sequence>
<name>A0A803NCZ8_CHEQI</name>
<evidence type="ECO:0000256" key="3">
    <source>
        <dbReference type="ARBA" id="ARBA00022676"/>
    </source>
</evidence>
<accession>A0A803NDW5</accession>
<accession>A0A803NCZ8</accession>
<evidence type="ECO:0000256" key="2">
    <source>
        <dbReference type="ARBA" id="ARBA00006351"/>
    </source>
</evidence>
<comment type="pathway">
    <text evidence="1 5">Glycan metabolism; pectin biosynthesis.</text>
</comment>
<dbReference type="InterPro" id="IPR002495">
    <property type="entry name" value="Glyco_trans_8"/>
</dbReference>
<organism evidence="6 7">
    <name type="scientific">Chenopodium quinoa</name>
    <name type="common">Quinoa</name>
    <dbReference type="NCBI Taxonomy" id="63459"/>
    <lineage>
        <taxon>Eukaryota</taxon>
        <taxon>Viridiplantae</taxon>
        <taxon>Streptophyta</taxon>
        <taxon>Embryophyta</taxon>
        <taxon>Tracheophyta</taxon>
        <taxon>Spermatophyta</taxon>
        <taxon>Magnoliopsida</taxon>
        <taxon>eudicotyledons</taxon>
        <taxon>Gunneridae</taxon>
        <taxon>Pentapetalae</taxon>
        <taxon>Caryophyllales</taxon>
        <taxon>Chenopodiaceae</taxon>
        <taxon>Chenopodioideae</taxon>
        <taxon>Atripliceae</taxon>
        <taxon>Chenopodium</taxon>
    </lineage>
</organism>
<dbReference type="GO" id="GO:0047262">
    <property type="term" value="F:polygalacturonate 4-alpha-galacturonosyltransferase activity"/>
    <property type="evidence" value="ECO:0007669"/>
    <property type="project" value="InterPro"/>
</dbReference>
<evidence type="ECO:0000313" key="7">
    <source>
        <dbReference type="Proteomes" id="UP000596660"/>
    </source>
</evidence>
<evidence type="ECO:0000256" key="4">
    <source>
        <dbReference type="ARBA" id="ARBA00022679"/>
    </source>
</evidence>
<dbReference type="InterPro" id="IPR029993">
    <property type="entry name" value="GAUT"/>
</dbReference>
<dbReference type="GO" id="GO:0000139">
    <property type="term" value="C:Golgi membrane"/>
    <property type="evidence" value="ECO:0007669"/>
    <property type="project" value="UniProtKB-SubCell"/>
</dbReference>
<keyword evidence="7" id="KW-1185">Reference proteome</keyword>
<dbReference type="AlphaFoldDB" id="A0A803NCZ8"/>
<keyword evidence="5" id="KW-1133">Transmembrane helix</keyword>
<keyword evidence="5" id="KW-0333">Golgi apparatus</keyword>
<keyword evidence="3 5" id="KW-0328">Glycosyltransferase</keyword>
<proteinExistence type="inferred from homology"/>
<dbReference type="EnsemblPlants" id="AUR62043977-RA">
    <property type="protein sequence ID" value="AUR62043977-RA:cds"/>
    <property type="gene ID" value="AUR62043977"/>
</dbReference>
<dbReference type="InterPro" id="IPR029044">
    <property type="entry name" value="Nucleotide-diphossugar_trans"/>
</dbReference>
<evidence type="ECO:0000256" key="1">
    <source>
        <dbReference type="ARBA" id="ARBA00004877"/>
    </source>
</evidence>
<dbReference type="GO" id="GO:0071555">
    <property type="term" value="P:cell wall organization"/>
    <property type="evidence" value="ECO:0007669"/>
    <property type="project" value="UniProtKB-KW"/>
</dbReference>
<dbReference type="EC" id="2.4.1.-" evidence="5"/>
<keyword evidence="4" id="KW-0808">Transferase</keyword>
<dbReference type="PANTHER" id="PTHR32116">
    <property type="entry name" value="GALACTURONOSYLTRANSFERASE 4-RELATED"/>
    <property type="match status" value="1"/>
</dbReference>
<dbReference type="Proteomes" id="UP000596660">
    <property type="component" value="Unplaced"/>
</dbReference>
<comment type="similarity">
    <text evidence="2 5">Belongs to the glycosyltransferase 8 family.</text>
</comment>
<dbReference type="PANTHER" id="PTHR32116:SF61">
    <property type="entry name" value="GALACTURONOSYLTRANSFERASE 9-RELATED"/>
    <property type="match status" value="1"/>
</dbReference>
<dbReference type="Gramene" id="AUR62044312-RA">
    <property type="protein sequence ID" value="AUR62044312-RA:cds"/>
    <property type="gene ID" value="AUR62044312"/>
</dbReference>
<dbReference type="EnsemblPlants" id="AUR62044312-RA">
    <property type="protein sequence ID" value="AUR62044312-RA:cds"/>
    <property type="gene ID" value="AUR62044312"/>
</dbReference>
<evidence type="ECO:0000313" key="6">
    <source>
        <dbReference type="EnsemblPlants" id="AUR62043977-RA:cds"/>
    </source>
</evidence>
<keyword evidence="5" id="KW-0961">Cell wall biogenesis/degradation</keyword>
<dbReference type="GO" id="GO:0045489">
    <property type="term" value="P:pectin biosynthetic process"/>
    <property type="evidence" value="ECO:0007669"/>
    <property type="project" value="UniProtKB-UniPathway"/>
</dbReference>
<evidence type="ECO:0000256" key="5">
    <source>
        <dbReference type="RuleBase" id="RU362027"/>
    </source>
</evidence>
<dbReference type="UniPathway" id="UPA00845"/>